<dbReference type="RefSeq" id="XP_003169553.1">
    <property type="nucleotide sequence ID" value="XM_003169505.1"/>
</dbReference>
<dbReference type="EMBL" id="DS989830">
    <property type="protein sequence ID" value="EFR05446.1"/>
    <property type="molecule type" value="Genomic_DNA"/>
</dbReference>
<gene>
    <name evidence="3" type="ORF">MGYG_08458</name>
</gene>
<dbReference type="InterPro" id="IPR057203">
    <property type="entry name" value="DUF7881"/>
</dbReference>
<dbReference type="InParanoid" id="E4V5S1"/>
<evidence type="ECO:0000313" key="3">
    <source>
        <dbReference type="EMBL" id="EFR05446.1"/>
    </source>
</evidence>
<proteinExistence type="predicted"/>
<dbReference type="VEuPathDB" id="FungiDB:MGYG_08458"/>
<feature type="domain" description="DUF7881" evidence="2">
    <location>
        <begin position="4"/>
        <end position="74"/>
    </location>
</feature>
<evidence type="ECO:0000313" key="4">
    <source>
        <dbReference type="Proteomes" id="UP000002669"/>
    </source>
</evidence>
<dbReference type="STRING" id="535722.E4V5S1"/>
<organism evidence="4">
    <name type="scientific">Arthroderma gypseum (strain ATCC MYA-4604 / CBS 118893)</name>
    <name type="common">Microsporum gypseum</name>
    <dbReference type="NCBI Taxonomy" id="535722"/>
    <lineage>
        <taxon>Eukaryota</taxon>
        <taxon>Fungi</taxon>
        <taxon>Dikarya</taxon>
        <taxon>Ascomycota</taxon>
        <taxon>Pezizomycotina</taxon>
        <taxon>Eurotiomycetes</taxon>
        <taxon>Eurotiomycetidae</taxon>
        <taxon>Onygenales</taxon>
        <taxon>Arthrodermataceae</taxon>
        <taxon>Nannizzia</taxon>
    </lineage>
</organism>
<dbReference type="Proteomes" id="UP000002669">
    <property type="component" value="Unassembled WGS sequence"/>
</dbReference>
<dbReference type="OrthoDB" id="2142759at2759"/>
<feature type="domain" description="HNH nuclease" evidence="1">
    <location>
        <begin position="114"/>
        <end position="186"/>
    </location>
</feature>
<dbReference type="InterPro" id="IPR003615">
    <property type="entry name" value="HNH_nuc"/>
</dbReference>
<dbReference type="eggNOG" id="ENOG502SKV9">
    <property type="taxonomic scope" value="Eukaryota"/>
</dbReference>
<keyword evidence="4" id="KW-1185">Reference proteome</keyword>
<reference evidence="4" key="1">
    <citation type="journal article" date="2012" name="MBio">
        <title>Comparative genome analysis of Trichophyton rubrum and related dermatophytes reveals candidate genes involved in infection.</title>
        <authorList>
            <person name="Martinez D.A."/>
            <person name="Oliver B.G."/>
            <person name="Graeser Y."/>
            <person name="Goldberg J.M."/>
            <person name="Li W."/>
            <person name="Martinez-Rossi N.M."/>
            <person name="Monod M."/>
            <person name="Shelest E."/>
            <person name="Barton R.C."/>
            <person name="Birch E."/>
            <person name="Brakhage A.A."/>
            <person name="Chen Z."/>
            <person name="Gurr S.J."/>
            <person name="Heiman D."/>
            <person name="Heitman J."/>
            <person name="Kosti I."/>
            <person name="Rossi A."/>
            <person name="Saif S."/>
            <person name="Samalova M."/>
            <person name="Saunders C.W."/>
            <person name="Shea T."/>
            <person name="Summerbell R.C."/>
            <person name="Xu J."/>
            <person name="Young S."/>
            <person name="Zeng Q."/>
            <person name="Birren B.W."/>
            <person name="Cuomo C.A."/>
            <person name="White T.C."/>
        </authorList>
    </citation>
    <scope>NUCLEOTIDE SEQUENCE [LARGE SCALE GENOMIC DNA]</scope>
    <source>
        <strain evidence="4">ATCC MYA-4604 / CBS 118893</strain>
    </source>
</reference>
<evidence type="ECO:0000259" key="2">
    <source>
        <dbReference type="Pfam" id="PF25324"/>
    </source>
</evidence>
<dbReference type="OMA" id="SQNICII"/>
<dbReference type="GeneID" id="10024784"/>
<sequence>MESRNLWVEFASHPGVVQGGLYAANNLTQRQLLNMLNIAFSPRGGFDVSRRGSTTPLAVTDDLVEPGYYVLSSTIPGQDVTPSDERYYRRTLSLYDTGRDHTFRRDVRQRDGRCVITGLVNDAAGLDYWLGFEAAHIFPLALSMIFTSCGFSNVITDERGVNSPSNGLLLRSDIHQLWDGYDLAVNPDDDYRVYSFKVNTRRYHGSTLDNICRQPGDAHRVSDVLLRWHFEQTVLSNVRGAAEPALEFDFPPGNDMMGEIREGPLAAERMEAELFGRLYGYYQGEEAA</sequence>
<protein>
    <submittedName>
        <fullName evidence="3">Uncharacterized protein</fullName>
    </submittedName>
</protein>
<dbReference type="Pfam" id="PF13391">
    <property type="entry name" value="HNH_2"/>
    <property type="match status" value="1"/>
</dbReference>
<name>E4V5S1_ARTGP</name>
<dbReference type="AlphaFoldDB" id="E4V5S1"/>
<evidence type="ECO:0000259" key="1">
    <source>
        <dbReference type="Pfam" id="PF13391"/>
    </source>
</evidence>
<dbReference type="Pfam" id="PF25324">
    <property type="entry name" value="DUF7881"/>
    <property type="match status" value="1"/>
</dbReference>
<dbReference type="HOGENOM" id="CLU_055165_2_0_1"/>
<accession>E4V5S1</accession>